<sequence length="166" mass="19300">MYTKSEGQGVQDQQAKLLHFLRLPFNMRLSWLDAYPFFGKVQLAIPISWLGFNHHLIELNLEGWNMKDLSLLILIWDDERFVEFHRFQHMMCPILEYKTKNSINLCLWEAKVGAEDYVGDNCVHRLIQSKTDGKLVELNHYCAHADDGCGSCNCSIDTGFSETLEW</sequence>
<proteinExistence type="predicted"/>
<dbReference type="EMBL" id="CM045767">
    <property type="protein sequence ID" value="KAI7997856.1"/>
    <property type="molecule type" value="Genomic_DNA"/>
</dbReference>
<protein>
    <submittedName>
        <fullName evidence="1">BRAP2 RING ZnF UBP domain-containing protein 2</fullName>
    </submittedName>
</protein>
<keyword evidence="2" id="KW-1185">Reference proteome</keyword>
<evidence type="ECO:0000313" key="2">
    <source>
        <dbReference type="Proteomes" id="UP001060215"/>
    </source>
</evidence>
<evidence type="ECO:0000313" key="1">
    <source>
        <dbReference type="EMBL" id="KAI7997856.1"/>
    </source>
</evidence>
<accession>A0ACC0G9P9</accession>
<reference evidence="1 2" key="1">
    <citation type="journal article" date="2022" name="Plant J.">
        <title>Chromosome-level genome of Camellia lanceoleosa provides a valuable resource for understanding genome evolution and self-incompatibility.</title>
        <authorList>
            <person name="Gong W."/>
            <person name="Xiao S."/>
            <person name="Wang L."/>
            <person name="Liao Z."/>
            <person name="Chang Y."/>
            <person name="Mo W."/>
            <person name="Hu G."/>
            <person name="Li W."/>
            <person name="Zhao G."/>
            <person name="Zhu H."/>
            <person name="Hu X."/>
            <person name="Ji K."/>
            <person name="Xiang X."/>
            <person name="Song Q."/>
            <person name="Yuan D."/>
            <person name="Jin S."/>
            <person name="Zhang L."/>
        </authorList>
    </citation>
    <scope>NUCLEOTIDE SEQUENCE [LARGE SCALE GENOMIC DNA]</scope>
    <source>
        <strain evidence="1">SQ_2022a</strain>
    </source>
</reference>
<comment type="caution">
    <text evidence="1">The sequence shown here is derived from an EMBL/GenBank/DDBJ whole genome shotgun (WGS) entry which is preliminary data.</text>
</comment>
<gene>
    <name evidence="1" type="ORF">LOK49_LG10G02555</name>
</gene>
<organism evidence="1 2">
    <name type="scientific">Camellia lanceoleosa</name>
    <dbReference type="NCBI Taxonomy" id="1840588"/>
    <lineage>
        <taxon>Eukaryota</taxon>
        <taxon>Viridiplantae</taxon>
        <taxon>Streptophyta</taxon>
        <taxon>Embryophyta</taxon>
        <taxon>Tracheophyta</taxon>
        <taxon>Spermatophyta</taxon>
        <taxon>Magnoliopsida</taxon>
        <taxon>eudicotyledons</taxon>
        <taxon>Gunneridae</taxon>
        <taxon>Pentapetalae</taxon>
        <taxon>asterids</taxon>
        <taxon>Ericales</taxon>
        <taxon>Theaceae</taxon>
        <taxon>Camellia</taxon>
    </lineage>
</organism>
<dbReference type="Proteomes" id="UP001060215">
    <property type="component" value="Chromosome 10"/>
</dbReference>
<name>A0ACC0G9P9_9ERIC</name>